<evidence type="ECO:0000313" key="3">
    <source>
        <dbReference type="Proteomes" id="UP001159427"/>
    </source>
</evidence>
<feature type="transmembrane region" description="Helical" evidence="1">
    <location>
        <begin position="61"/>
        <end position="80"/>
    </location>
</feature>
<accession>A0ABN8MRE6</accession>
<keyword evidence="1" id="KW-0812">Transmembrane</keyword>
<proteinExistence type="predicted"/>
<comment type="caution">
    <text evidence="2">The sequence shown here is derived from an EMBL/GenBank/DDBJ whole genome shotgun (WGS) entry which is preliminary data.</text>
</comment>
<name>A0ABN8MRE6_9CNID</name>
<keyword evidence="1" id="KW-1133">Transmembrane helix</keyword>
<keyword evidence="3" id="KW-1185">Reference proteome</keyword>
<sequence length="97" mass="10423">MISSIEFRLPFCQRPESSCVFTEGRNLVTSVHVNHRTSMDHSLTFSLLGAASFALTTANPWVMVAAIASVTVIGTVGLVVGDDIFAGRNPDGQQKNK</sequence>
<dbReference type="EMBL" id="CALNXI010000680">
    <property type="protein sequence ID" value="CAH3032529.1"/>
    <property type="molecule type" value="Genomic_DNA"/>
</dbReference>
<evidence type="ECO:0000256" key="1">
    <source>
        <dbReference type="SAM" id="Phobius"/>
    </source>
</evidence>
<keyword evidence="1" id="KW-0472">Membrane</keyword>
<organism evidence="2 3">
    <name type="scientific">Porites evermanni</name>
    <dbReference type="NCBI Taxonomy" id="104178"/>
    <lineage>
        <taxon>Eukaryota</taxon>
        <taxon>Metazoa</taxon>
        <taxon>Cnidaria</taxon>
        <taxon>Anthozoa</taxon>
        <taxon>Hexacorallia</taxon>
        <taxon>Scleractinia</taxon>
        <taxon>Fungiina</taxon>
        <taxon>Poritidae</taxon>
        <taxon>Porites</taxon>
    </lineage>
</organism>
<dbReference type="Proteomes" id="UP001159427">
    <property type="component" value="Unassembled WGS sequence"/>
</dbReference>
<protein>
    <submittedName>
        <fullName evidence="2">Uncharacterized protein</fullName>
    </submittedName>
</protein>
<reference evidence="2 3" key="1">
    <citation type="submission" date="2022-05" db="EMBL/GenBank/DDBJ databases">
        <authorList>
            <consortium name="Genoscope - CEA"/>
            <person name="William W."/>
        </authorList>
    </citation>
    <scope>NUCLEOTIDE SEQUENCE [LARGE SCALE GENOMIC DNA]</scope>
</reference>
<evidence type="ECO:0000313" key="2">
    <source>
        <dbReference type="EMBL" id="CAH3032529.1"/>
    </source>
</evidence>
<gene>
    <name evidence="2" type="ORF">PEVE_00039083</name>
</gene>